<evidence type="ECO:0000256" key="6">
    <source>
        <dbReference type="ARBA" id="ARBA00023136"/>
    </source>
</evidence>
<dbReference type="AlphaFoldDB" id="A0A8T4IUW6"/>
<evidence type="ECO:0000256" key="5">
    <source>
        <dbReference type="ARBA" id="ARBA00022989"/>
    </source>
</evidence>
<feature type="compositionally biased region" description="Low complexity" evidence="8">
    <location>
        <begin position="15"/>
        <end position="27"/>
    </location>
</feature>
<comment type="subcellular location">
    <subcellularLocation>
        <location evidence="7">Cell membrane</location>
        <topology evidence="7">Multi-pass membrane protein</topology>
    </subcellularLocation>
    <subcellularLocation>
        <location evidence="1">Membrane</location>
        <topology evidence="1">Multi-pass membrane protein</topology>
    </subcellularLocation>
</comment>
<feature type="transmembrane region" description="Helical" evidence="7">
    <location>
        <begin position="628"/>
        <end position="648"/>
    </location>
</feature>
<evidence type="ECO:0000313" key="11">
    <source>
        <dbReference type="Proteomes" id="UP000675554"/>
    </source>
</evidence>
<feature type="domain" description="ABC transmembrane type-1" evidence="9">
    <location>
        <begin position="502"/>
        <end position="681"/>
    </location>
</feature>
<keyword evidence="11" id="KW-1185">Reference proteome</keyword>
<evidence type="ECO:0000256" key="7">
    <source>
        <dbReference type="RuleBase" id="RU363032"/>
    </source>
</evidence>
<keyword evidence="5 7" id="KW-1133">Transmembrane helix</keyword>
<feature type="transmembrane region" description="Helical" evidence="7">
    <location>
        <begin position="660"/>
        <end position="677"/>
    </location>
</feature>
<evidence type="ECO:0000259" key="9">
    <source>
        <dbReference type="PROSITE" id="PS50928"/>
    </source>
</evidence>
<name>A0A8T4IUW6_9ACTN</name>
<evidence type="ECO:0000256" key="8">
    <source>
        <dbReference type="SAM" id="MobiDB-lite"/>
    </source>
</evidence>
<dbReference type="EMBL" id="JAGSMN010000483">
    <property type="protein sequence ID" value="MBR7675468.1"/>
    <property type="molecule type" value="Genomic_DNA"/>
</dbReference>
<comment type="caution">
    <text evidence="10">The sequence shown here is derived from an EMBL/GenBank/DDBJ whole genome shotgun (WGS) entry which is preliminary data.</text>
</comment>
<feature type="transmembrane region" description="Helical" evidence="7">
    <location>
        <begin position="550"/>
        <end position="576"/>
    </location>
</feature>
<evidence type="ECO:0000256" key="2">
    <source>
        <dbReference type="ARBA" id="ARBA00022448"/>
    </source>
</evidence>
<feature type="transmembrane region" description="Helical" evidence="7">
    <location>
        <begin position="48"/>
        <end position="68"/>
    </location>
</feature>
<feature type="transmembrane region" description="Helical" evidence="7">
    <location>
        <begin position="297"/>
        <end position="316"/>
    </location>
</feature>
<feature type="transmembrane region" description="Helical" evidence="7">
    <location>
        <begin position="506"/>
        <end position="530"/>
    </location>
</feature>
<dbReference type="GO" id="GO:0015871">
    <property type="term" value="P:choline transport"/>
    <property type="evidence" value="ECO:0007669"/>
    <property type="project" value="TreeGrafter"/>
</dbReference>
<dbReference type="PANTHER" id="PTHR47737">
    <property type="entry name" value="GLYCINE BETAINE/PROLINE BETAINE TRANSPORT SYSTEM PERMEASE PROTEIN PROW"/>
    <property type="match status" value="1"/>
</dbReference>
<dbReference type="GO" id="GO:0015226">
    <property type="term" value="F:carnitine transmembrane transporter activity"/>
    <property type="evidence" value="ECO:0007669"/>
    <property type="project" value="TreeGrafter"/>
</dbReference>
<evidence type="ECO:0000256" key="1">
    <source>
        <dbReference type="ARBA" id="ARBA00004141"/>
    </source>
</evidence>
<accession>A0A8T4IUW6</accession>
<proteinExistence type="inferred from homology"/>
<dbReference type="CDD" id="cd06261">
    <property type="entry name" value="TM_PBP2"/>
    <property type="match status" value="2"/>
</dbReference>
<dbReference type="InterPro" id="IPR000515">
    <property type="entry name" value="MetI-like"/>
</dbReference>
<sequence length="691" mass="72750">MSTAAPEKTKKTKEPASAPAAKAPAATDGQDEAPGGLRAALSRGKLPVFLLVLLVVVVSAAVTSNGAWPGGLTVDVKSPLDDISNWLTDNRDRSWLFLYFLLHISNWAEGTVDSTYLVLSQIGWIGVTVIAALLSWYVAGAGLRRRSLKLALVTVLCFAVPGVLGLWDYMLETIALMVAAVFVAAVLGVLLGLIAGLSERGDRIMRPVFDTMQVMPAFAYLLPLVLLFGIGAPAALVATVIYAAPPMARLTSLGLRGADPAALEASASLGATPWQRLRTARFPLARKEMLLGLNQTIMLALSMVTIASVIGAGGLGDKVYQGLAKDNVGMSLIAGVAIVLIAVWLDRVTAAAGEQIENPAGPVRGEETSAFGRVLTRLRGWPSWAGLVVLFLIGYAFGPLAGERHWPDAWTVRVSAPITEGITWVTDRIGSGVPVVGGTDVWAVNLTNWVLNPLRDGLQATPWWAVLLLVAALAWLAGSWRAALTGILSMAVIGAMDLWTKSMDTLAQVLVSLVLTLIVGVVIGVLAARMDRFMRAIRPILDVMQTMPQFVYLVPVVALVGVGRTAAILAAVIYALPAVVRITAQGLRGVDPAAMEASRSLGSSTFQQLRQVQLPLARRSLLLAVNQGVVLVLAIVVIGGLVGGGALGYDVVYGLQKSDLGVGLTAGVAIVCLGLMLDRITQSAGSRKEGR</sequence>
<evidence type="ECO:0000313" key="10">
    <source>
        <dbReference type="EMBL" id="MBR7675468.1"/>
    </source>
</evidence>
<feature type="transmembrane region" description="Helical" evidence="7">
    <location>
        <begin position="173"/>
        <end position="197"/>
    </location>
</feature>
<dbReference type="GO" id="GO:0043190">
    <property type="term" value="C:ATP-binding cassette (ABC) transporter complex"/>
    <property type="evidence" value="ECO:0007669"/>
    <property type="project" value="TreeGrafter"/>
</dbReference>
<comment type="similarity">
    <text evidence="7">Belongs to the binding-protein-dependent transport system permease family.</text>
</comment>
<keyword evidence="4 7" id="KW-0812">Transmembrane</keyword>
<feature type="transmembrane region" description="Helical" evidence="7">
    <location>
        <begin position="116"/>
        <end position="138"/>
    </location>
</feature>
<feature type="transmembrane region" description="Helical" evidence="7">
    <location>
        <begin position="218"/>
        <end position="244"/>
    </location>
</feature>
<dbReference type="Proteomes" id="UP000675554">
    <property type="component" value="Unassembled WGS sequence"/>
</dbReference>
<feature type="region of interest" description="Disordered" evidence="8">
    <location>
        <begin position="1"/>
        <end position="34"/>
    </location>
</feature>
<feature type="domain" description="ABC transmembrane type-1" evidence="9">
    <location>
        <begin position="170"/>
        <end position="349"/>
    </location>
</feature>
<feature type="transmembrane region" description="Helical" evidence="7">
    <location>
        <begin position="460"/>
        <end position="477"/>
    </location>
</feature>
<organism evidence="10 11">
    <name type="scientific">Streptomyces daliensis</name>
    <dbReference type="NCBI Taxonomy" id="299421"/>
    <lineage>
        <taxon>Bacteria</taxon>
        <taxon>Bacillati</taxon>
        <taxon>Actinomycetota</taxon>
        <taxon>Actinomycetes</taxon>
        <taxon>Kitasatosporales</taxon>
        <taxon>Streptomycetaceae</taxon>
        <taxon>Streptomyces</taxon>
    </lineage>
</organism>
<reference evidence="10" key="1">
    <citation type="submission" date="2021-04" db="EMBL/GenBank/DDBJ databases">
        <title>Sequencing of actinobacteria type strains.</title>
        <authorList>
            <person name="Nguyen G.-S."/>
            <person name="Wentzel A."/>
        </authorList>
    </citation>
    <scope>NUCLEOTIDE SEQUENCE</scope>
    <source>
        <strain evidence="10">DSM 42095</strain>
    </source>
</reference>
<dbReference type="GO" id="GO:0031460">
    <property type="term" value="P:glycine betaine transport"/>
    <property type="evidence" value="ECO:0007669"/>
    <property type="project" value="TreeGrafter"/>
</dbReference>
<evidence type="ECO:0000256" key="3">
    <source>
        <dbReference type="ARBA" id="ARBA00022475"/>
    </source>
</evidence>
<dbReference type="SUPFAM" id="SSF161098">
    <property type="entry name" value="MetI-like"/>
    <property type="match status" value="2"/>
</dbReference>
<dbReference type="Gene3D" id="1.10.3720.10">
    <property type="entry name" value="MetI-like"/>
    <property type="match status" value="2"/>
</dbReference>
<feature type="transmembrane region" description="Helical" evidence="7">
    <location>
        <begin position="381"/>
        <end position="398"/>
    </location>
</feature>
<dbReference type="GO" id="GO:0005275">
    <property type="term" value="F:amine transmembrane transporter activity"/>
    <property type="evidence" value="ECO:0007669"/>
    <property type="project" value="TreeGrafter"/>
</dbReference>
<dbReference type="Pfam" id="PF00528">
    <property type="entry name" value="BPD_transp_1"/>
    <property type="match status" value="2"/>
</dbReference>
<protein>
    <submittedName>
        <fullName evidence="10">ABC transporter permease subunit</fullName>
    </submittedName>
</protein>
<dbReference type="InterPro" id="IPR035906">
    <property type="entry name" value="MetI-like_sf"/>
</dbReference>
<keyword evidence="2 7" id="KW-0813">Transport</keyword>
<dbReference type="FunFam" id="1.10.3720.10:FF:000001">
    <property type="entry name" value="Glycine betaine ABC transporter, permease"/>
    <property type="match status" value="2"/>
</dbReference>
<keyword evidence="3" id="KW-1003">Cell membrane</keyword>
<evidence type="ECO:0000256" key="4">
    <source>
        <dbReference type="ARBA" id="ARBA00022692"/>
    </source>
</evidence>
<feature type="transmembrane region" description="Helical" evidence="7">
    <location>
        <begin position="328"/>
        <end position="345"/>
    </location>
</feature>
<feature type="transmembrane region" description="Helical" evidence="7">
    <location>
        <begin position="150"/>
        <end position="167"/>
    </location>
</feature>
<dbReference type="PANTHER" id="PTHR47737:SF1">
    <property type="entry name" value="GLYCINE BETAINE_PROLINE BETAINE TRANSPORT SYSTEM PERMEASE PROTEIN PROW"/>
    <property type="match status" value="1"/>
</dbReference>
<gene>
    <name evidence="10" type="ORF">KDA82_21100</name>
</gene>
<dbReference type="PROSITE" id="PS50928">
    <property type="entry name" value="ABC_TM1"/>
    <property type="match status" value="2"/>
</dbReference>
<keyword evidence="6 7" id="KW-0472">Membrane</keyword>